<dbReference type="Gene3D" id="1.25.40.20">
    <property type="entry name" value="Ankyrin repeat-containing domain"/>
    <property type="match status" value="9"/>
</dbReference>
<feature type="repeat" description="ANK" evidence="3">
    <location>
        <begin position="676"/>
        <end position="708"/>
    </location>
</feature>
<evidence type="ECO:0000256" key="1">
    <source>
        <dbReference type="ARBA" id="ARBA00022737"/>
    </source>
</evidence>
<feature type="repeat" description="ANK" evidence="3">
    <location>
        <begin position="205"/>
        <end position="237"/>
    </location>
</feature>
<feature type="repeat" description="ANK" evidence="3">
    <location>
        <begin position="709"/>
        <end position="741"/>
    </location>
</feature>
<dbReference type="PANTHER" id="PTHR24198">
    <property type="entry name" value="ANKYRIN REPEAT AND PROTEIN KINASE DOMAIN-CONTAINING PROTEIN"/>
    <property type="match status" value="1"/>
</dbReference>
<feature type="compositionally biased region" description="Polar residues" evidence="4">
    <location>
        <begin position="1284"/>
        <end position="1294"/>
    </location>
</feature>
<feature type="repeat" description="ANK" evidence="3">
    <location>
        <begin position="371"/>
        <end position="403"/>
    </location>
</feature>
<dbReference type="PRINTS" id="PR01415">
    <property type="entry name" value="ANKYRIN"/>
</dbReference>
<feature type="repeat" description="ANK" evidence="3">
    <location>
        <begin position="540"/>
        <end position="572"/>
    </location>
</feature>
<proteinExistence type="predicted"/>
<dbReference type="PROSITE" id="PS50297">
    <property type="entry name" value="ANK_REP_REGION"/>
    <property type="match status" value="17"/>
</dbReference>
<feature type="repeat" description="ANK" evidence="3">
    <location>
        <begin position="404"/>
        <end position="436"/>
    </location>
</feature>
<keyword evidence="1" id="KW-0677">Repeat</keyword>
<feature type="region of interest" description="Disordered" evidence="4">
    <location>
        <begin position="1225"/>
        <end position="1294"/>
    </location>
</feature>
<feature type="repeat" description="ANK" evidence="3">
    <location>
        <begin position="40"/>
        <end position="72"/>
    </location>
</feature>
<keyword evidence="6" id="KW-1185">Reference proteome</keyword>
<feature type="repeat" description="ANK" evidence="3">
    <location>
        <begin position="305"/>
        <end position="337"/>
    </location>
</feature>
<keyword evidence="2 3" id="KW-0040">ANK repeat</keyword>
<dbReference type="InterPro" id="IPR002110">
    <property type="entry name" value="Ankyrin_rpt"/>
</dbReference>
<feature type="repeat" description="ANK" evidence="3">
    <location>
        <begin position="73"/>
        <end position="105"/>
    </location>
</feature>
<evidence type="ECO:0000313" key="6">
    <source>
        <dbReference type="Proteomes" id="UP000019118"/>
    </source>
</evidence>
<feature type="repeat" description="ANK" evidence="3">
    <location>
        <begin position="271"/>
        <end position="304"/>
    </location>
</feature>
<dbReference type="SUPFAM" id="SSF48403">
    <property type="entry name" value="Ankyrin repeat"/>
    <property type="match status" value="3"/>
</dbReference>
<evidence type="ECO:0000313" key="5">
    <source>
        <dbReference type="EnsemblMetazoa" id="XP_019763751.1"/>
    </source>
</evidence>
<feature type="repeat" description="ANK" evidence="3">
    <location>
        <begin position="913"/>
        <end position="945"/>
    </location>
</feature>
<feature type="repeat" description="ANK" evidence="3">
    <location>
        <begin position="844"/>
        <end position="876"/>
    </location>
</feature>
<evidence type="ECO:0000256" key="4">
    <source>
        <dbReference type="SAM" id="MobiDB-lite"/>
    </source>
</evidence>
<feature type="repeat" description="ANK" evidence="3">
    <location>
        <begin position="643"/>
        <end position="675"/>
    </location>
</feature>
<feature type="repeat" description="ANK" evidence="3">
    <location>
        <begin position="338"/>
        <end position="370"/>
    </location>
</feature>
<dbReference type="Proteomes" id="UP000019118">
    <property type="component" value="Unassembled WGS sequence"/>
</dbReference>
<feature type="repeat" description="ANK" evidence="3">
    <location>
        <begin position="573"/>
        <end position="605"/>
    </location>
</feature>
<protein>
    <submittedName>
        <fullName evidence="5">Uncharacterized protein</fullName>
    </submittedName>
</protein>
<feature type="repeat" description="ANK" evidence="3">
    <location>
        <begin position="470"/>
        <end position="503"/>
    </location>
</feature>
<organism evidence="5 6">
    <name type="scientific">Dendroctonus ponderosae</name>
    <name type="common">Mountain pine beetle</name>
    <dbReference type="NCBI Taxonomy" id="77166"/>
    <lineage>
        <taxon>Eukaryota</taxon>
        <taxon>Metazoa</taxon>
        <taxon>Ecdysozoa</taxon>
        <taxon>Arthropoda</taxon>
        <taxon>Hexapoda</taxon>
        <taxon>Insecta</taxon>
        <taxon>Pterygota</taxon>
        <taxon>Neoptera</taxon>
        <taxon>Endopterygota</taxon>
        <taxon>Coleoptera</taxon>
        <taxon>Polyphaga</taxon>
        <taxon>Cucujiformia</taxon>
        <taxon>Curculionidae</taxon>
        <taxon>Scolytinae</taxon>
        <taxon>Dendroctonus</taxon>
    </lineage>
</organism>
<dbReference type="InterPro" id="IPR036770">
    <property type="entry name" value="Ankyrin_rpt-contain_sf"/>
</dbReference>
<dbReference type="PANTHER" id="PTHR24198:SF193">
    <property type="match status" value="1"/>
</dbReference>
<name>A0AAR5PSH1_DENPD</name>
<feature type="repeat" description="ANK" evidence="3">
    <location>
        <begin position="238"/>
        <end position="270"/>
    </location>
</feature>
<evidence type="ECO:0000256" key="3">
    <source>
        <dbReference type="PROSITE-ProRule" id="PRU00023"/>
    </source>
</evidence>
<dbReference type="PROSITE" id="PS50088">
    <property type="entry name" value="ANK_REPEAT"/>
    <property type="match status" value="21"/>
</dbReference>
<sequence>MVILQLEEQPLVIQAIFAGIVDEVEDLMVHPEYINCIDCKKRTPLHAAAYTGNSQIAFILLEHGARVNAKDFRWVTPLHRACAVNADETVDVLLKYEADVCARDKLWQTPLHIAAAYDAYNCIDKLLGVVPNPNITDRSGWTALHHAAFNGNTFSSELLINRGCIVNACDKRDYRPLHCAVQMGHSDTVELLLRYGADINAKDRNQYTPLHVAVAGGLDSVARLLLSSGADVNTQNAYGNTPMHVACLNGHLECCQELASSGADLEAINFRGQAPLHVAAASKDGVDCLAFLLENGVNINRCSNDGRTPLHMTAIHGRFTRSKTLIDHGALIDVADKNGSTPLHIAAQYGHDILANTLLSFGASPTRKGYEGRTPLHMCCLSGFVECCRKFLQTGVNLNEKDDSGRTPIHCAAYKGFIQCLDLLTSNAADFALKDDFGRLPLHYAAAQGHFQCVFTLVGIGSPINDRDIDGCTPLHLAASYDQQAKCVEYLLDHKADPKIRDAKGFSALHYAIACGNEEGVNLLLNATEESVYKKEGVSPNITPLHLAAKLGSVDVLKAVLTKYSDVNIQTEQGITPLILVAREGFNICMHVLLRFGAKVSLCDNVNQMNAVHYSAKSGQSLCLTLLLHNSDDLSVINMVDRQQRTALMFAVSGNHKECVQVLLQCGADPNLVDADKHSCLFRAVVNGQDDIVQLLLASNAEVSARDVNGKTVLHLAGACGHLTCLQLILQYMKEADVVSKDNQDCTVLHWACYHGHAHCVEHLLSKGLFKELDGNVYSPVHCACFSGSQSCLEHLIEHFGDHIIHLRDEKQRTPLHIAALHGHAECASMLLNLGAAPLVVDSEGRTPLIAAAQYGQSNVVELLLSCKIDLSACDNDGNTALHWACLRKHHQTALLILESCQDAKIVDVSNNEKKTPLHLAARNGLVDVTRELLKKGANVLAIDNEGLTPALSCAPNNNVAHCLALILQMLPDCLDKANKSNDPPFLSLLPFARLNQSDQSVQTQTHVVLVTDPDLFQLKQAFLVPEKPKSPKRTIKVDQSRNFYIKEMQPVESKGAIPKHPEDKGRTLHRSDKELHLPKRPRKSYNAFCKDCGRLQRLCLSCRKLMELKKKRKQRAVVVPKESAFEGFDKVFLEILAKTIRADEPPMAEKEGDCKEKRLDGDELRPHLTGQEAEFLQLIETNIAELLDKEEVQSVGELSMSDCDSIIGDSWPGESIVLFKRTDGGFKQSSNPEQGYEEGQLSPLTDNGRDLDNPPTELGVAKSGSEPGEIEITKPTPLEGRTTKASNTNLDQSNAMRMALKDSMSLLPGLKELKGLDSNHSSDNEFY</sequence>
<feature type="repeat" description="ANK" evidence="3">
    <location>
        <begin position="139"/>
        <end position="171"/>
    </location>
</feature>
<feature type="repeat" description="ANK" evidence="3">
    <location>
        <begin position="811"/>
        <end position="843"/>
    </location>
</feature>
<dbReference type="SMART" id="SM00248">
    <property type="entry name" value="ANK"/>
    <property type="match status" value="27"/>
</dbReference>
<accession>A0AAR5PSH1</accession>
<evidence type="ECO:0000256" key="2">
    <source>
        <dbReference type="ARBA" id="ARBA00023043"/>
    </source>
</evidence>
<dbReference type="Pfam" id="PF00023">
    <property type="entry name" value="Ank"/>
    <property type="match status" value="2"/>
</dbReference>
<reference evidence="5" key="2">
    <citation type="submission" date="2024-08" db="UniProtKB">
        <authorList>
            <consortium name="EnsemblMetazoa"/>
        </authorList>
    </citation>
    <scope>IDENTIFICATION</scope>
</reference>
<dbReference type="Pfam" id="PF13637">
    <property type="entry name" value="Ank_4"/>
    <property type="match status" value="3"/>
</dbReference>
<feature type="repeat" description="ANK" evidence="3">
    <location>
        <begin position="172"/>
        <end position="204"/>
    </location>
</feature>
<dbReference type="Pfam" id="PF12796">
    <property type="entry name" value="Ank_2"/>
    <property type="match status" value="7"/>
</dbReference>
<reference evidence="6" key="1">
    <citation type="journal article" date="2013" name="Genome Biol.">
        <title>Draft genome of the mountain pine beetle, Dendroctonus ponderosae Hopkins, a major forest pest.</title>
        <authorList>
            <person name="Keeling C.I."/>
            <person name="Yuen M.M."/>
            <person name="Liao N.Y."/>
            <person name="Docking T.R."/>
            <person name="Chan S.K."/>
            <person name="Taylor G.A."/>
            <person name="Palmquist D.L."/>
            <person name="Jackman S.D."/>
            <person name="Nguyen A."/>
            <person name="Li M."/>
            <person name="Henderson H."/>
            <person name="Janes J.K."/>
            <person name="Zhao Y."/>
            <person name="Pandoh P."/>
            <person name="Moore R."/>
            <person name="Sperling F.A."/>
            <person name="Huber D.P."/>
            <person name="Birol I."/>
            <person name="Jones S.J."/>
            <person name="Bohlmann J."/>
        </authorList>
    </citation>
    <scope>NUCLEOTIDE SEQUENCE</scope>
</reference>
<feature type="repeat" description="ANK" evidence="3">
    <location>
        <begin position="437"/>
        <end position="469"/>
    </location>
</feature>
<dbReference type="EnsemblMetazoa" id="XM_019908192.1">
    <property type="protein sequence ID" value="XP_019763751.1"/>
    <property type="gene ID" value="LOC109540045"/>
</dbReference>